<keyword evidence="3" id="KW-0862">Zinc</keyword>
<dbReference type="Proteomes" id="UP000000600">
    <property type="component" value="Unassembled WGS sequence"/>
</dbReference>
<dbReference type="STRING" id="5888.A0CR84"/>
<dbReference type="InterPro" id="IPR004092">
    <property type="entry name" value="Mbt"/>
</dbReference>
<protein>
    <recommendedName>
        <fullName evidence="5">RING-type domain-containing protein</fullName>
    </recommendedName>
</protein>
<dbReference type="InterPro" id="IPR001841">
    <property type="entry name" value="Znf_RING"/>
</dbReference>
<dbReference type="PANTHER" id="PTHR44080:SF6">
    <property type="entry name" value="CHROMOSOME UNDETERMINED SCAFFOLD_30, WHOLE GENOME SHOTGUN SEQUENCE"/>
    <property type="match status" value="1"/>
</dbReference>
<evidence type="ECO:0000256" key="4">
    <source>
        <dbReference type="PROSITE-ProRule" id="PRU00175"/>
    </source>
</evidence>
<dbReference type="OrthoDB" id="161570at2759"/>
<evidence type="ECO:0000256" key="2">
    <source>
        <dbReference type="ARBA" id="ARBA00022771"/>
    </source>
</evidence>
<sequence>MKQQNIAIEEELREARFAGYQQIKNKFLSKFRKKQSLEVYNQIRKNRTYLNKKQAFQLSQEFHENELKCKLCKDYYIKFTIAQCGHSFCYYCIFEHLLKSHKCPCCHNILKGLQFIYCKTIDQFIQNSKLLQNNQPILNRKKEFKEWKKKKKLTNFKLGDSLDILDTEHIWCVGQIINIRNQKEMLVHYKGWDKVYDEYISISSPRLSPLGLFTDRTDILLYQSSPNDNAMSNYIRQIEENDQLNYLILQQQTSNSNIILAIESPTNNTLSSLLQLVVIIREIHDEFHNDS</sequence>
<dbReference type="SMART" id="SM00184">
    <property type="entry name" value="RING"/>
    <property type="match status" value="1"/>
</dbReference>
<gene>
    <name evidence="6" type="ORF">GSPATT00009616001</name>
</gene>
<dbReference type="InterPro" id="IPR017907">
    <property type="entry name" value="Znf_RING_CS"/>
</dbReference>
<dbReference type="RefSeq" id="XP_001440698.1">
    <property type="nucleotide sequence ID" value="XM_001440661.1"/>
</dbReference>
<proteinExistence type="predicted"/>
<evidence type="ECO:0000259" key="5">
    <source>
        <dbReference type="PROSITE" id="PS50089"/>
    </source>
</evidence>
<reference evidence="6 7" key="1">
    <citation type="journal article" date="2006" name="Nature">
        <title>Global trends of whole-genome duplications revealed by the ciliate Paramecium tetraurelia.</title>
        <authorList>
            <consortium name="Genoscope"/>
            <person name="Aury J.-M."/>
            <person name="Jaillon O."/>
            <person name="Duret L."/>
            <person name="Noel B."/>
            <person name="Jubin C."/>
            <person name="Porcel B.M."/>
            <person name="Segurens B."/>
            <person name="Daubin V."/>
            <person name="Anthouard V."/>
            <person name="Aiach N."/>
            <person name="Arnaiz O."/>
            <person name="Billaut A."/>
            <person name="Beisson J."/>
            <person name="Blanc I."/>
            <person name="Bouhouche K."/>
            <person name="Camara F."/>
            <person name="Duharcourt S."/>
            <person name="Guigo R."/>
            <person name="Gogendeau D."/>
            <person name="Katinka M."/>
            <person name="Keller A.-M."/>
            <person name="Kissmehl R."/>
            <person name="Klotz C."/>
            <person name="Koll F."/>
            <person name="Le Moue A."/>
            <person name="Lepere C."/>
            <person name="Malinsky S."/>
            <person name="Nowacki M."/>
            <person name="Nowak J.K."/>
            <person name="Plattner H."/>
            <person name="Poulain J."/>
            <person name="Ruiz F."/>
            <person name="Serrano V."/>
            <person name="Zagulski M."/>
            <person name="Dessen P."/>
            <person name="Betermier M."/>
            <person name="Weissenbach J."/>
            <person name="Scarpelli C."/>
            <person name="Schachter V."/>
            <person name="Sperling L."/>
            <person name="Meyer E."/>
            <person name="Cohen J."/>
            <person name="Wincker P."/>
        </authorList>
    </citation>
    <scope>NUCLEOTIDE SEQUENCE [LARGE SCALE GENOMIC DNA]</scope>
    <source>
        <strain evidence="6 7">Stock d4-2</strain>
    </source>
</reference>
<keyword evidence="1" id="KW-0479">Metal-binding</keyword>
<dbReference type="PANTHER" id="PTHR44080">
    <property type="entry name" value="E3 UBIQUITIN-PROTEIN LIGASE COP1"/>
    <property type="match status" value="1"/>
</dbReference>
<feature type="domain" description="RING-type" evidence="5">
    <location>
        <begin position="69"/>
        <end position="107"/>
    </location>
</feature>
<dbReference type="GO" id="GO:0061630">
    <property type="term" value="F:ubiquitin protein ligase activity"/>
    <property type="evidence" value="ECO:0007669"/>
    <property type="project" value="InterPro"/>
</dbReference>
<dbReference type="SUPFAM" id="SSF57850">
    <property type="entry name" value="RING/U-box"/>
    <property type="match status" value="1"/>
</dbReference>
<dbReference type="eggNOG" id="KOG3872">
    <property type="taxonomic scope" value="Eukaryota"/>
</dbReference>
<dbReference type="CDD" id="cd16449">
    <property type="entry name" value="RING-HC"/>
    <property type="match status" value="1"/>
</dbReference>
<dbReference type="AlphaFoldDB" id="A0CR84"/>
<dbReference type="InParanoid" id="A0CR84"/>
<keyword evidence="7" id="KW-1185">Reference proteome</keyword>
<dbReference type="CDD" id="cd20104">
    <property type="entry name" value="MBT_PHF20L1-like"/>
    <property type="match status" value="1"/>
</dbReference>
<evidence type="ECO:0000256" key="1">
    <source>
        <dbReference type="ARBA" id="ARBA00022723"/>
    </source>
</evidence>
<dbReference type="Gene3D" id="2.30.30.140">
    <property type="match status" value="1"/>
</dbReference>
<evidence type="ECO:0000256" key="3">
    <source>
        <dbReference type="ARBA" id="ARBA00022833"/>
    </source>
</evidence>
<dbReference type="EMBL" id="CT868152">
    <property type="protein sequence ID" value="CAK73301.1"/>
    <property type="molecule type" value="Genomic_DNA"/>
</dbReference>
<dbReference type="InterPro" id="IPR013083">
    <property type="entry name" value="Znf_RING/FYVE/PHD"/>
</dbReference>
<evidence type="ECO:0000313" key="6">
    <source>
        <dbReference type="EMBL" id="CAK73301.1"/>
    </source>
</evidence>
<organism evidence="6 7">
    <name type="scientific">Paramecium tetraurelia</name>
    <dbReference type="NCBI Taxonomy" id="5888"/>
    <lineage>
        <taxon>Eukaryota</taxon>
        <taxon>Sar</taxon>
        <taxon>Alveolata</taxon>
        <taxon>Ciliophora</taxon>
        <taxon>Intramacronucleata</taxon>
        <taxon>Oligohymenophorea</taxon>
        <taxon>Peniculida</taxon>
        <taxon>Parameciidae</taxon>
        <taxon>Paramecium</taxon>
    </lineage>
</organism>
<dbReference type="PROSITE" id="PS50089">
    <property type="entry name" value="ZF_RING_2"/>
    <property type="match status" value="1"/>
</dbReference>
<dbReference type="SUPFAM" id="SSF63748">
    <property type="entry name" value="Tudor/PWWP/MBT"/>
    <property type="match status" value="1"/>
</dbReference>
<dbReference type="GO" id="GO:0006355">
    <property type="term" value="P:regulation of DNA-templated transcription"/>
    <property type="evidence" value="ECO:0007669"/>
    <property type="project" value="InterPro"/>
</dbReference>
<dbReference type="GO" id="GO:0008270">
    <property type="term" value="F:zinc ion binding"/>
    <property type="evidence" value="ECO:0007669"/>
    <property type="project" value="UniProtKB-KW"/>
</dbReference>
<evidence type="ECO:0000313" key="7">
    <source>
        <dbReference type="Proteomes" id="UP000000600"/>
    </source>
</evidence>
<dbReference type="OMA" id="CKTIDQF"/>
<dbReference type="GeneID" id="5026483"/>
<dbReference type="Pfam" id="PF13923">
    <property type="entry name" value="zf-C3HC4_2"/>
    <property type="match status" value="1"/>
</dbReference>
<accession>A0CR84</accession>
<dbReference type="KEGG" id="ptm:GSPATT00009616001"/>
<dbReference type="PROSITE" id="PS00518">
    <property type="entry name" value="ZF_RING_1"/>
    <property type="match status" value="1"/>
</dbReference>
<dbReference type="GO" id="GO:0005634">
    <property type="term" value="C:nucleus"/>
    <property type="evidence" value="ECO:0007669"/>
    <property type="project" value="InterPro"/>
</dbReference>
<keyword evidence="2 4" id="KW-0863">Zinc-finger</keyword>
<dbReference type="HOGENOM" id="CLU_954600_0_0_1"/>
<dbReference type="Gene3D" id="3.30.40.10">
    <property type="entry name" value="Zinc/RING finger domain, C3HC4 (zinc finger)"/>
    <property type="match status" value="1"/>
</dbReference>
<dbReference type="Pfam" id="PF02820">
    <property type="entry name" value="MBT"/>
    <property type="match status" value="1"/>
</dbReference>
<name>A0CR84_PARTE</name>
<dbReference type="InterPro" id="IPR042755">
    <property type="entry name" value="COP1"/>
</dbReference>